<dbReference type="InterPro" id="IPR006073">
    <property type="entry name" value="GTP-bd"/>
</dbReference>
<keyword evidence="5 8" id="KW-0547">Nucleotide-binding</keyword>
<dbReference type="STRING" id="1678841.TBC1_111833"/>
<dbReference type="FunFam" id="3.40.50.300:FF:000040">
    <property type="entry name" value="GTPase Der"/>
    <property type="match status" value="1"/>
</dbReference>
<dbReference type="PRINTS" id="PR00326">
    <property type="entry name" value="GTP1OBG"/>
</dbReference>
<dbReference type="PANTHER" id="PTHR43834:SF6">
    <property type="entry name" value="GTPASE DER"/>
    <property type="match status" value="1"/>
</dbReference>
<feature type="domain" description="EngA-type G" evidence="11">
    <location>
        <begin position="3"/>
        <end position="167"/>
    </location>
</feature>
<gene>
    <name evidence="8" type="primary">der</name>
    <name evidence="12" type="ORF">TBC1_111833</name>
</gene>
<reference evidence="12" key="1">
    <citation type="journal article" date="2015" name="Genome Announc.">
        <title>Draft Genome Sequence of Bacteroidales Strain TBC1, a Novel Isolate from a Methanogenic Wastewater Treatment System.</title>
        <authorList>
            <person name="Tourlousse D.M."/>
            <person name="Matsuura N."/>
            <person name="Sun L."/>
            <person name="Toyonaga M."/>
            <person name="Kuroda K."/>
            <person name="Ohashi A."/>
            <person name="Cruz R."/>
            <person name="Yamaguchi T."/>
            <person name="Sekiguchi Y."/>
        </authorList>
    </citation>
    <scope>NUCLEOTIDE SEQUENCE [LARGE SCALE GENOMIC DNA]</scope>
    <source>
        <strain evidence="12">TBC1</strain>
    </source>
</reference>
<keyword evidence="4 10" id="KW-0677">Repeat</keyword>
<evidence type="ECO:0000259" key="11">
    <source>
        <dbReference type="PROSITE" id="PS51712"/>
    </source>
</evidence>
<evidence type="ECO:0000256" key="6">
    <source>
        <dbReference type="ARBA" id="ARBA00023134"/>
    </source>
</evidence>
<evidence type="ECO:0000313" key="13">
    <source>
        <dbReference type="Proteomes" id="UP000053091"/>
    </source>
</evidence>
<sequence>MSNIIAIVGRPNVGKSTFFNRLTGERAAIVDPTSGVTRDRHYGTSDWNGIEFSVIDTGGVVIGSEDVFEDAIRKQVELAMEEADVILFMVDAKEGMSPLDEDVADMIRRSPKKVFLVANKVDNSNRSADAIEFYSLGFEKIYEISAINGSGTGELLDDVVREFENTVMEDIPDLPKIAFVGRPNVGKSSMINALLGDERNIVTPVAGTTRDSIYTRYNSFGFDFLLVDTAGLRKKGKVTENIEFYSVMRSIRAIENSDVCVLMLDATQGIESQDINIFSLIQKNHKGVVIVVNKWDLVEKETNTHKDYEELIRSRIAPFTDVPIIFTSVINKQRIHKTLETANKVNKSRSQNIPTRQLMDIMLPIVTETPPPAVKGKFVKVKYITQLKLAYPAFVFFCNMPQYVADPYKRFVENRMREQFDFHGVPIEIFYRQK</sequence>
<keyword evidence="3 8" id="KW-0690">Ribosome biogenesis</keyword>
<dbReference type="FunFam" id="3.40.50.300:FF:000057">
    <property type="entry name" value="GTPase Der"/>
    <property type="match status" value="1"/>
</dbReference>
<evidence type="ECO:0000256" key="9">
    <source>
        <dbReference type="PROSITE-ProRule" id="PRU01049"/>
    </source>
</evidence>
<dbReference type="GO" id="GO:0042254">
    <property type="term" value="P:ribosome biogenesis"/>
    <property type="evidence" value="ECO:0007669"/>
    <property type="project" value="UniProtKB-KW"/>
</dbReference>
<dbReference type="EMBL" id="DF968182">
    <property type="protein sequence ID" value="GAP43676.1"/>
    <property type="molecule type" value="Genomic_DNA"/>
</dbReference>
<dbReference type="Pfam" id="PF14714">
    <property type="entry name" value="KH_dom-like"/>
    <property type="match status" value="1"/>
</dbReference>
<dbReference type="NCBIfam" id="TIGR00231">
    <property type="entry name" value="small_GTP"/>
    <property type="match status" value="2"/>
</dbReference>
<dbReference type="Proteomes" id="UP000053091">
    <property type="component" value="Unassembled WGS sequence"/>
</dbReference>
<dbReference type="CDD" id="cd01894">
    <property type="entry name" value="EngA1"/>
    <property type="match status" value="1"/>
</dbReference>
<dbReference type="InterPro" id="IPR016484">
    <property type="entry name" value="GTPase_Der"/>
</dbReference>
<comment type="subunit">
    <text evidence="8">Associates with the 50S ribosomal subunit.</text>
</comment>
<feature type="binding site" evidence="8">
    <location>
        <begin position="9"/>
        <end position="16"/>
    </location>
    <ligand>
        <name>GTP</name>
        <dbReference type="ChEBI" id="CHEBI:37565"/>
        <label>1</label>
    </ligand>
</feature>
<name>A0A0S7BSK9_9BACT</name>
<evidence type="ECO:0000313" key="12">
    <source>
        <dbReference type="EMBL" id="GAP43676.1"/>
    </source>
</evidence>
<dbReference type="InterPro" id="IPR031166">
    <property type="entry name" value="G_ENGA"/>
</dbReference>
<dbReference type="Pfam" id="PF01926">
    <property type="entry name" value="MMR_HSR1"/>
    <property type="match status" value="2"/>
</dbReference>
<feature type="binding site" evidence="8">
    <location>
        <begin position="181"/>
        <end position="188"/>
    </location>
    <ligand>
        <name>GTP</name>
        <dbReference type="ChEBI" id="CHEBI:37565"/>
        <label>2</label>
    </ligand>
</feature>
<evidence type="ECO:0000256" key="3">
    <source>
        <dbReference type="ARBA" id="ARBA00022517"/>
    </source>
</evidence>
<comment type="function">
    <text evidence="8 10">GTPase that plays an essential role in the late steps of ribosome biogenesis.</text>
</comment>
<comment type="similarity">
    <text evidence="1 8 9 10">Belongs to the TRAFAC class TrmE-Era-EngA-EngB-Septin-like GTPase superfamily. EngA (Der) GTPase family.</text>
</comment>
<dbReference type="NCBIfam" id="TIGR03594">
    <property type="entry name" value="GTPase_EngA"/>
    <property type="match status" value="1"/>
</dbReference>
<feature type="domain" description="EngA-type G" evidence="11">
    <location>
        <begin position="175"/>
        <end position="350"/>
    </location>
</feature>
<dbReference type="RefSeq" id="WP_062041173.1">
    <property type="nucleotide sequence ID" value="NZ_DF968182.1"/>
</dbReference>
<evidence type="ECO:0000256" key="5">
    <source>
        <dbReference type="ARBA" id="ARBA00022741"/>
    </source>
</evidence>
<dbReference type="CDD" id="cd01895">
    <property type="entry name" value="EngA2"/>
    <property type="match status" value="1"/>
</dbReference>
<dbReference type="PIRSF" id="PIRSF006485">
    <property type="entry name" value="GTP-binding_EngA"/>
    <property type="match status" value="1"/>
</dbReference>
<dbReference type="Gene3D" id="3.30.300.20">
    <property type="match status" value="1"/>
</dbReference>
<dbReference type="InterPro" id="IPR032859">
    <property type="entry name" value="KH_dom-like"/>
</dbReference>
<dbReference type="PROSITE" id="PS51712">
    <property type="entry name" value="G_ENGA"/>
    <property type="match status" value="2"/>
</dbReference>
<dbReference type="Gene3D" id="3.40.50.300">
    <property type="entry name" value="P-loop containing nucleotide triphosphate hydrolases"/>
    <property type="match status" value="2"/>
</dbReference>
<dbReference type="GO" id="GO:0043022">
    <property type="term" value="F:ribosome binding"/>
    <property type="evidence" value="ECO:0007669"/>
    <property type="project" value="TreeGrafter"/>
</dbReference>
<keyword evidence="13" id="KW-1185">Reference proteome</keyword>
<dbReference type="AlphaFoldDB" id="A0A0S7BSK9"/>
<evidence type="ECO:0000256" key="10">
    <source>
        <dbReference type="RuleBase" id="RU004481"/>
    </source>
</evidence>
<dbReference type="InterPro" id="IPR015946">
    <property type="entry name" value="KH_dom-like_a/b"/>
</dbReference>
<dbReference type="InterPro" id="IPR027417">
    <property type="entry name" value="P-loop_NTPase"/>
</dbReference>
<feature type="binding site" evidence="8">
    <location>
        <begin position="56"/>
        <end position="60"/>
    </location>
    <ligand>
        <name>GTP</name>
        <dbReference type="ChEBI" id="CHEBI:37565"/>
        <label>1</label>
    </ligand>
</feature>
<dbReference type="OrthoDB" id="9805918at2"/>
<evidence type="ECO:0000256" key="1">
    <source>
        <dbReference type="ARBA" id="ARBA00008279"/>
    </source>
</evidence>
<protein>
    <recommendedName>
        <fullName evidence="2 8">GTPase Der</fullName>
    </recommendedName>
    <alternativeName>
        <fullName evidence="7 8">GTP-binding protein EngA</fullName>
    </alternativeName>
</protein>
<evidence type="ECO:0000256" key="8">
    <source>
        <dbReference type="HAMAP-Rule" id="MF_00195"/>
    </source>
</evidence>
<dbReference type="FunFam" id="3.30.300.20:FF:000004">
    <property type="entry name" value="GTPase Der"/>
    <property type="match status" value="1"/>
</dbReference>
<feature type="binding site" evidence="8">
    <location>
        <begin position="293"/>
        <end position="296"/>
    </location>
    <ligand>
        <name>GTP</name>
        <dbReference type="ChEBI" id="CHEBI:37565"/>
        <label>2</label>
    </ligand>
</feature>
<feature type="binding site" evidence="8">
    <location>
        <begin position="228"/>
        <end position="232"/>
    </location>
    <ligand>
        <name>GTP</name>
        <dbReference type="ChEBI" id="CHEBI:37565"/>
        <label>2</label>
    </ligand>
</feature>
<dbReference type="SUPFAM" id="SSF52540">
    <property type="entry name" value="P-loop containing nucleoside triphosphate hydrolases"/>
    <property type="match status" value="2"/>
</dbReference>
<organism evidence="12">
    <name type="scientific">Lentimicrobium saccharophilum</name>
    <dbReference type="NCBI Taxonomy" id="1678841"/>
    <lineage>
        <taxon>Bacteria</taxon>
        <taxon>Pseudomonadati</taxon>
        <taxon>Bacteroidota</taxon>
        <taxon>Bacteroidia</taxon>
        <taxon>Bacteroidales</taxon>
        <taxon>Lentimicrobiaceae</taxon>
        <taxon>Lentimicrobium</taxon>
    </lineage>
</organism>
<proteinExistence type="inferred from homology"/>
<feature type="binding site" evidence="8">
    <location>
        <begin position="119"/>
        <end position="122"/>
    </location>
    <ligand>
        <name>GTP</name>
        <dbReference type="ChEBI" id="CHEBI:37565"/>
        <label>1</label>
    </ligand>
</feature>
<evidence type="ECO:0000256" key="2">
    <source>
        <dbReference type="ARBA" id="ARBA00020953"/>
    </source>
</evidence>
<dbReference type="HAMAP" id="MF_00195">
    <property type="entry name" value="GTPase_Der"/>
    <property type="match status" value="1"/>
</dbReference>
<dbReference type="PATRIC" id="fig|1678841.3.peg.2039"/>
<dbReference type="PANTHER" id="PTHR43834">
    <property type="entry name" value="GTPASE DER"/>
    <property type="match status" value="1"/>
</dbReference>
<evidence type="ECO:0000256" key="4">
    <source>
        <dbReference type="ARBA" id="ARBA00022737"/>
    </source>
</evidence>
<accession>A0A0S7BSK9</accession>
<dbReference type="InterPro" id="IPR005225">
    <property type="entry name" value="Small_GTP-bd"/>
</dbReference>
<evidence type="ECO:0000256" key="7">
    <source>
        <dbReference type="ARBA" id="ARBA00032345"/>
    </source>
</evidence>
<keyword evidence="6 8" id="KW-0342">GTP-binding</keyword>
<dbReference type="GO" id="GO:0005525">
    <property type="term" value="F:GTP binding"/>
    <property type="evidence" value="ECO:0007669"/>
    <property type="project" value="UniProtKB-UniRule"/>
</dbReference>